<dbReference type="InterPro" id="IPR016181">
    <property type="entry name" value="Acyl_CoA_acyltransferase"/>
</dbReference>
<dbReference type="EC" id="2.3.-.-" evidence="2"/>
<dbReference type="Pfam" id="PF13508">
    <property type="entry name" value="Acetyltransf_7"/>
    <property type="match status" value="1"/>
</dbReference>
<dbReference type="CDD" id="cd04301">
    <property type="entry name" value="NAT_SF"/>
    <property type="match status" value="1"/>
</dbReference>
<reference evidence="2 3" key="1">
    <citation type="journal article" date="2012" name="Proc. Natl. Acad. Sci. U.S.A.">
        <title>Genome and physiology of a model Epsilonproteobacterium responsible for sulfide detoxification in marine oxygen depletion zones.</title>
        <authorList>
            <person name="Grote J."/>
            <person name="Schott T."/>
            <person name="Bruckner C.G."/>
            <person name="Glockner F.O."/>
            <person name="Jost G."/>
            <person name="Teeling H."/>
            <person name="Labrenz M."/>
            <person name="Jurgens K."/>
        </authorList>
    </citation>
    <scope>NUCLEOTIDE SEQUENCE [LARGE SCALE GENOMIC DNA]</scope>
    <source>
        <strain evidence="2 3">GD1</strain>
    </source>
</reference>
<dbReference type="Proteomes" id="UP000006431">
    <property type="component" value="Unassembled WGS sequence"/>
</dbReference>
<accession>H1FYV0</accession>
<dbReference type="STRING" id="929558.SMGD1_1121"/>
<protein>
    <submittedName>
        <fullName evidence="2">Acyl-CoA N-acyltransferase</fullName>
        <ecNumber evidence="2">2.3.-.-</ecNumber>
    </submittedName>
</protein>
<dbReference type="eggNOG" id="COG0456">
    <property type="taxonomic scope" value="Bacteria"/>
</dbReference>
<keyword evidence="2" id="KW-0808">Transferase</keyword>
<evidence type="ECO:0000313" key="2">
    <source>
        <dbReference type="EMBL" id="EHP29645.1"/>
    </source>
</evidence>
<dbReference type="HOGENOM" id="CLU_107134_0_0_7"/>
<dbReference type="PATRIC" id="fig|929558.5.peg.1115"/>
<gene>
    <name evidence="2" type="ORF">SMGD1_1121</name>
</gene>
<keyword evidence="2" id="KW-0012">Acyltransferase</keyword>
<feature type="domain" description="N-acetyltransferase" evidence="1">
    <location>
        <begin position="1"/>
        <end position="147"/>
    </location>
</feature>
<sequence length="165" mass="18504">MLRYSMRLDELNKSLQDFPELNIYDRFYGLSSKDLGLYSLVENKIAGAIWIRLLKAEDGALGYLDASTPVLNIAVIPEFRSKKIGSAMLAQLLLEAGAVFERISASVTQNSNAQKLFEKFGFIKVDGSDAKSPVDGSDVFTMLKTLEKKEVVRPTDGYDPRRWMD</sequence>
<evidence type="ECO:0000259" key="1">
    <source>
        <dbReference type="PROSITE" id="PS51186"/>
    </source>
</evidence>
<comment type="caution">
    <text evidence="2">The sequence shown here is derived from an EMBL/GenBank/DDBJ whole genome shotgun (WGS) entry which is preliminary data.</text>
</comment>
<dbReference type="AlphaFoldDB" id="B6BGL7"/>
<dbReference type="Gene3D" id="3.40.630.30">
    <property type="match status" value="1"/>
</dbReference>
<dbReference type="PROSITE" id="PS51186">
    <property type="entry name" value="GNAT"/>
    <property type="match status" value="1"/>
</dbReference>
<dbReference type="InterPro" id="IPR000182">
    <property type="entry name" value="GNAT_dom"/>
</dbReference>
<dbReference type="OrthoDB" id="5334092at2"/>
<name>B6BGL7_SULGG</name>
<organism evidence="2 3">
    <name type="scientific">Sulfurimonas gotlandica (strain DSM 19862 / JCM 16533 / GD1)</name>
    <dbReference type="NCBI Taxonomy" id="929558"/>
    <lineage>
        <taxon>Bacteria</taxon>
        <taxon>Pseudomonadati</taxon>
        <taxon>Campylobacterota</taxon>
        <taxon>Epsilonproteobacteria</taxon>
        <taxon>Campylobacterales</taxon>
        <taxon>Sulfurimonadaceae</taxon>
        <taxon>Sulfurimonas</taxon>
    </lineage>
</organism>
<dbReference type="SUPFAM" id="SSF55729">
    <property type="entry name" value="Acyl-CoA N-acyltransferases (Nat)"/>
    <property type="match status" value="1"/>
</dbReference>
<accession>B6BGL7</accession>
<keyword evidence="3" id="KW-1185">Reference proteome</keyword>
<proteinExistence type="predicted"/>
<dbReference type="GO" id="GO:0016747">
    <property type="term" value="F:acyltransferase activity, transferring groups other than amino-acyl groups"/>
    <property type="evidence" value="ECO:0007669"/>
    <property type="project" value="InterPro"/>
</dbReference>
<dbReference type="EMBL" id="AFRZ01000001">
    <property type="protein sequence ID" value="EHP29645.1"/>
    <property type="molecule type" value="Genomic_DNA"/>
</dbReference>
<evidence type="ECO:0000313" key="3">
    <source>
        <dbReference type="Proteomes" id="UP000006431"/>
    </source>
</evidence>